<evidence type="ECO:0000313" key="1">
    <source>
        <dbReference type="EMBL" id="GLV54500.1"/>
    </source>
</evidence>
<dbReference type="Proteomes" id="UP001344906">
    <property type="component" value="Unassembled WGS sequence"/>
</dbReference>
<proteinExistence type="predicted"/>
<gene>
    <name evidence="1" type="ORF">KDH_13470</name>
</gene>
<dbReference type="EMBL" id="BSRI01000001">
    <property type="protein sequence ID" value="GLV54500.1"/>
    <property type="molecule type" value="Genomic_DNA"/>
</dbReference>
<accession>A0ABQ6FLM6</accession>
<dbReference type="InterPro" id="IPR027635">
    <property type="entry name" value="Lantibiotic2_lead_pep_dom"/>
</dbReference>
<reference evidence="1 2" key="1">
    <citation type="submission" date="2023-02" db="EMBL/GenBank/DDBJ databases">
        <title>Dictyobacter halimunensis sp. nov., a new member of the class Ktedonobacteria from forest soil in a geothermal area.</title>
        <authorList>
            <person name="Rachmania M.K."/>
            <person name="Ningsih F."/>
            <person name="Sakai Y."/>
            <person name="Yabe S."/>
            <person name="Yokota A."/>
            <person name="Sjamsuridzal W."/>
        </authorList>
    </citation>
    <scope>NUCLEOTIDE SEQUENCE [LARGE SCALE GENOMIC DNA]</scope>
    <source>
        <strain evidence="1 2">S3.2.2.5</strain>
    </source>
</reference>
<evidence type="ECO:0000313" key="2">
    <source>
        <dbReference type="Proteomes" id="UP001344906"/>
    </source>
</evidence>
<comment type="caution">
    <text evidence="1">The sequence shown here is derived from an EMBL/GenBank/DDBJ whole genome shotgun (WGS) entry which is preliminary data.</text>
</comment>
<keyword evidence="2" id="KW-1185">Reference proteome</keyword>
<dbReference type="NCBIfam" id="TIGR03898">
    <property type="entry name" value="lanti_MRSA_kill"/>
    <property type="match status" value="1"/>
</dbReference>
<name>A0ABQ6FLM6_9CHLR</name>
<organism evidence="1 2">
    <name type="scientific">Dictyobacter halimunensis</name>
    <dbReference type="NCBI Taxonomy" id="3026934"/>
    <lineage>
        <taxon>Bacteria</taxon>
        <taxon>Bacillati</taxon>
        <taxon>Chloroflexota</taxon>
        <taxon>Ktedonobacteria</taxon>
        <taxon>Ktedonobacterales</taxon>
        <taxon>Dictyobacteraceae</taxon>
        <taxon>Dictyobacter</taxon>
    </lineage>
</organism>
<evidence type="ECO:0008006" key="3">
    <source>
        <dbReference type="Google" id="ProtNLM"/>
    </source>
</evidence>
<sequence>MKTLNERKVTHIMSLDIARAWKDDQYRGTLTSEELAQLPENPVGALELTDNDLASVSGAYSVGVPGAASSTSGYGGGAGLDIHLTGCCATGNVGGQYSSTYGGGASTPGYQGGSWHLSYVYDAGASVGPSAGCCSPSYYTSCNVC</sequence>
<protein>
    <recommendedName>
        <fullName evidence="3">Mersacidin/lichenicidin family type 2 lantibiotic</fullName>
    </recommendedName>
</protein>